<keyword evidence="1" id="KW-1133">Transmembrane helix</keyword>
<name>A0A1U7NNC7_9FIRM</name>
<dbReference type="GeneID" id="78275210"/>
<dbReference type="InterPro" id="IPR027783">
    <property type="entry name" value="Bacterial_PH-related"/>
</dbReference>
<reference evidence="3 4" key="1">
    <citation type="submission" date="2016-11" db="EMBL/GenBank/DDBJ databases">
        <title>Description of two novel members of the family Erysipelotrichaceae: Ileibacterium lipovorans gen. nov., sp. nov. and Dubosiella newyorkensis, gen. nov., sp. nov.</title>
        <authorList>
            <person name="Cox L.M."/>
            <person name="Sohn J."/>
            <person name="Tyrrell K.L."/>
            <person name="Citron D.M."/>
            <person name="Lawson P.A."/>
            <person name="Patel N.B."/>
            <person name="Iizumi T."/>
            <person name="Perez-Perez G.I."/>
            <person name="Goldstein E.J."/>
            <person name="Blaser M.J."/>
        </authorList>
    </citation>
    <scope>NUCLEOTIDE SEQUENCE [LARGE SCALE GENOMIC DNA]</scope>
    <source>
        <strain evidence="3 4">NYU-BL-A4</strain>
    </source>
</reference>
<protein>
    <recommendedName>
        <fullName evidence="2">Bacterial Pleckstrin homology domain-containing protein</fullName>
    </recommendedName>
</protein>
<evidence type="ECO:0000259" key="2">
    <source>
        <dbReference type="Pfam" id="PF10882"/>
    </source>
</evidence>
<evidence type="ECO:0000313" key="3">
    <source>
        <dbReference type="EMBL" id="OLU46836.1"/>
    </source>
</evidence>
<dbReference type="EMBL" id="MPKA01000058">
    <property type="protein sequence ID" value="OLU46836.1"/>
    <property type="molecule type" value="Genomic_DNA"/>
</dbReference>
<evidence type="ECO:0000256" key="1">
    <source>
        <dbReference type="SAM" id="Phobius"/>
    </source>
</evidence>
<accession>A0A1U7NNC7</accession>
<dbReference type="OrthoDB" id="3034912at2"/>
<dbReference type="RefSeq" id="WP_076341093.1">
    <property type="nucleotide sequence ID" value="NZ_CAMSPY010000072.1"/>
</dbReference>
<proteinExistence type="predicted"/>
<gene>
    <name evidence="3" type="ORF">BO225_04500</name>
</gene>
<comment type="caution">
    <text evidence="3">The sequence shown here is derived from an EMBL/GenBank/DDBJ whole genome shotgun (WGS) entry which is preliminary data.</text>
</comment>
<feature type="domain" description="Bacterial Pleckstrin homology" evidence="2">
    <location>
        <begin position="50"/>
        <end position="116"/>
    </location>
</feature>
<dbReference type="AlphaFoldDB" id="A0A1U7NNC7"/>
<dbReference type="STRING" id="1862672.BO225_04500"/>
<sequence>MKKLSWVIVYSFMFGFLFFMIIASLVSNRMEPAAVVCNDYFVEFDGLIYDQIPYSNIRSIDYIRNGEIRRSGKLDGLEYKNYVCGHTKVIGYGKCDVFYYISNPNFIVLKTKDKTILYNEKSATETEKMFDEISAHIPKRSEESKNE</sequence>
<organism evidence="3 4">
    <name type="scientific">Dubosiella newyorkensis</name>
    <dbReference type="NCBI Taxonomy" id="1862672"/>
    <lineage>
        <taxon>Bacteria</taxon>
        <taxon>Bacillati</taxon>
        <taxon>Bacillota</taxon>
        <taxon>Erysipelotrichia</taxon>
        <taxon>Erysipelotrichales</taxon>
        <taxon>Erysipelotrichaceae</taxon>
        <taxon>Dubosiella</taxon>
    </lineage>
</organism>
<evidence type="ECO:0000313" key="4">
    <source>
        <dbReference type="Proteomes" id="UP000186705"/>
    </source>
</evidence>
<dbReference type="Proteomes" id="UP000186705">
    <property type="component" value="Unassembled WGS sequence"/>
</dbReference>
<dbReference type="Pfam" id="PF10882">
    <property type="entry name" value="bPH_5"/>
    <property type="match status" value="1"/>
</dbReference>
<keyword evidence="1" id="KW-0472">Membrane</keyword>
<keyword evidence="1" id="KW-0812">Transmembrane</keyword>
<keyword evidence="4" id="KW-1185">Reference proteome</keyword>
<feature type="transmembrane region" description="Helical" evidence="1">
    <location>
        <begin position="6"/>
        <end position="26"/>
    </location>
</feature>